<dbReference type="VEuPathDB" id="PlasmoDB:PocGH01_00014000"/>
<reference evidence="2 3" key="1">
    <citation type="submission" date="2016-06" db="EMBL/GenBank/DDBJ databases">
        <authorList>
            <consortium name="Pathogen Informatics"/>
        </authorList>
    </citation>
    <scope>NUCLEOTIDE SEQUENCE [LARGE SCALE GENOMIC DNA]</scope>
    <source>
        <strain evidence="2">PocGH01</strain>
    </source>
</reference>
<accession>A0A1D3JER2</accession>
<dbReference type="OrthoDB" id="10288207at2759"/>
<proteinExistence type="predicted"/>
<sequence>MTIIGEDLEGLPSFYNYYKLDNIILYEADNDFNQCEELSTELKKYEGVVDLCRKLSYFLRNLDKILTSNVFDNESCEYLNYWIYDRLFNKSINDIPDKNFYITSIPFIVRAKNYIDYGEICNFHIFKITKVDFAKMKKMFDLAVNYKSIITKFSTTDFKCSTYFDEYIKDSVKVYNDAKEECSTGSEKPYCSVYNVVDGLDSDRKLSKLQCPELKTSHSVITTSKQGMDGRVGIQGVVVSNDGRLENDFSAFSHSISTGEMLPISDTEAKTYIMAAIFPLIGIILLFFILYKFTPLGSRLHTVLSKKKLISYFEDEHEKQVLSENIYETEDVIINEIAHHIGYHSI</sequence>
<dbReference type="InterPro" id="IPR008780">
    <property type="entry name" value="Plasmodium_Vir"/>
</dbReference>
<keyword evidence="1" id="KW-0812">Transmembrane</keyword>
<keyword evidence="3" id="KW-1185">Reference proteome</keyword>
<dbReference type="AlphaFoldDB" id="A0A1D3JER2"/>
<keyword evidence="1" id="KW-0472">Membrane</keyword>
<keyword evidence="1" id="KW-1133">Transmembrane helix</keyword>
<dbReference type="VEuPathDB" id="PlasmoDB:POWCR01_000013500"/>
<feature type="transmembrane region" description="Helical" evidence="1">
    <location>
        <begin position="272"/>
        <end position="291"/>
    </location>
</feature>
<protein>
    <submittedName>
        <fullName evidence="2">PIR protein</fullName>
    </submittedName>
</protein>
<organism evidence="2 3">
    <name type="scientific">Plasmodium ovale</name>
    <name type="common">malaria parasite P. ovale</name>
    <dbReference type="NCBI Taxonomy" id="36330"/>
    <lineage>
        <taxon>Eukaryota</taxon>
        <taxon>Sar</taxon>
        <taxon>Alveolata</taxon>
        <taxon>Apicomplexa</taxon>
        <taxon>Aconoidasida</taxon>
        <taxon>Haemosporida</taxon>
        <taxon>Plasmodiidae</taxon>
        <taxon>Plasmodium</taxon>
        <taxon>Plasmodium (Plasmodium)</taxon>
    </lineage>
</organism>
<dbReference type="Pfam" id="PF05795">
    <property type="entry name" value="Plasmodium_Vir"/>
    <property type="match status" value="1"/>
</dbReference>
<evidence type="ECO:0000313" key="3">
    <source>
        <dbReference type="Proteomes" id="UP000242942"/>
    </source>
</evidence>
<evidence type="ECO:0000256" key="1">
    <source>
        <dbReference type="SAM" id="Phobius"/>
    </source>
</evidence>
<evidence type="ECO:0000313" key="2">
    <source>
        <dbReference type="EMBL" id="SBT84379.1"/>
    </source>
</evidence>
<name>A0A1D3JER2_PLAOA</name>
<dbReference type="Proteomes" id="UP000242942">
    <property type="component" value="Unassembled WGS sequence"/>
</dbReference>
<dbReference type="EMBL" id="FLRI01000444">
    <property type="protein sequence ID" value="SBT84379.1"/>
    <property type="molecule type" value="Genomic_DNA"/>
</dbReference>
<gene>
    <name evidence="2" type="primary">PocGH01_00014000</name>
    <name evidence="2" type="ORF">POCGH01_00014000</name>
</gene>